<evidence type="ECO:0000256" key="1">
    <source>
        <dbReference type="ARBA" id="ARBA00001964"/>
    </source>
</evidence>
<dbReference type="GO" id="GO:0005829">
    <property type="term" value="C:cytosol"/>
    <property type="evidence" value="ECO:0007669"/>
    <property type="project" value="TreeGrafter"/>
</dbReference>
<evidence type="ECO:0000256" key="4">
    <source>
        <dbReference type="ARBA" id="ARBA00022793"/>
    </source>
</evidence>
<dbReference type="InterPro" id="IPR029061">
    <property type="entry name" value="THDP-binding"/>
</dbReference>
<dbReference type="GO" id="GO:0005634">
    <property type="term" value="C:nucleus"/>
    <property type="evidence" value="ECO:0007669"/>
    <property type="project" value="TreeGrafter"/>
</dbReference>
<keyword evidence="6" id="KW-0786">Thiamine pyrophosphate</keyword>
<keyword evidence="4" id="KW-0210">Decarboxylase</keyword>
<evidence type="ECO:0000313" key="9">
    <source>
        <dbReference type="EMBL" id="CAD0086009.1"/>
    </source>
</evidence>
<dbReference type="SUPFAM" id="SSF52518">
    <property type="entry name" value="Thiamin diphosphate-binding fold (THDP-binding)"/>
    <property type="match status" value="1"/>
</dbReference>
<protein>
    <recommendedName>
        <fullName evidence="8">Thiamine pyrophosphate enzyme N-terminal TPP-binding domain-containing protein</fullName>
    </recommendedName>
</protein>
<comment type="caution">
    <text evidence="9">The sequence shown here is derived from an EMBL/GenBank/DDBJ whole genome shotgun (WGS) entry which is preliminary data.</text>
</comment>
<dbReference type="InterPro" id="IPR012001">
    <property type="entry name" value="Thiamin_PyroP_enz_TPP-bd_dom"/>
</dbReference>
<evidence type="ECO:0000313" key="10">
    <source>
        <dbReference type="Proteomes" id="UP000714618"/>
    </source>
</evidence>
<comment type="cofactor">
    <cofactor evidence="1">
        <name>thiamine diphosphate</name>
        <dbReference type="ChEBI" id="CHEBI:58937"/>
    </cofactor>
</comment>
<dbReference type="GO" id="GO:0030976">
    <property type="term" value="F:thiamine pyrophosphate binding"/>
    <property type="evidence" value="ECO:0007669"/>
    <property type="project" value="InterPro"/>
</dbReference>
<dbReference type="PANTHER" id="PTHR43452">
    <property type="entry name" value="PYRUVATE DECARBOXYLASE"/>
    <property type="match status" value="1"/>
</dbReference>
<evidence type="ECO:0000256" key="5">
    <source>
        <dbReference type="ARBA" id="ARBA00022842"/>
    </source>
</evidence>
<evidence type="ECO:0000259" key="8">
    <source>
        <dbReference type="Pfam" id="PF02776"/>
    </source>
</evidence>
<accession>A0A9N8JE35</accession>
<dbReference type="GO" id="GO:0046872">
    <property type="term" value="F:metal ion binding"/>
    <property type="evidence" value="ECO:0007669"/>
    <property type="project" value="UniProtKB-KW"/>
</dbReference>
<gene>
    <name evidence="9" type="ORF">AWRI4233_LOCUS611</name>
</gene>
<sequence>MASQDIRTSSLKKPITITEYIFARLKQCGVSSVHGLPGDYNLVALDYLEKAGLKWVGNCNELNAGYAADGYARIKGQSIEFLS</sequence>
<dbReference type="EMBL" id="CAIJEO010000002">
    <property type="protein sequence ID" value="CAD0086009.1"/>
    <property type="molecule type" value="Genomic_DNA"/>
</dbReference>
<proteinExistence type="inferred from homology"/>
<dbReference type="OrthoDB" id="3970464at2759"/>
<keyword evidence="10" id="KW-1185">Reference proteome</keyword>
<dbReference type="AlphaFoldDB" id="A0A9N8JE35"/>
<evidence type="ECO:0000256" key="7">
    <source>
        <dbReference type="ARBA" id="ARBA00023239"/>
    </source>
</evidence>
<dbReference type="Pfam" id="PF02776">
    <property type="entry name" value="TPP_enzyme_N"/>
    <property type="match status" value="1"/>
</dbReference>
<name>A0A9N8JE35_9PEZI</name>
<dbReference type="InterPro" id="IPR012110">
    <property type="entry name" value="PDC/IPDC-like"/>
</dbReference>
<feature type="domain" description="Thiamine pyrophosphate enzyme N-terminal TPP-binding" evidence="8">
    <location>
        <begin position="16"/>
        <end position="77"/>
    </location>
</feature>
<evidence type="ECO:0000256" key="3">
    <source>
        <dbReference type="ARBA" id="ARBA00022723"/>
    </source>
</evidence>
<comment type="similarity">
    <text evidence="2">Belongs to the TPP enzyme family.</text>
</comment>
<evidence type="ECO:0000256" key="6">
    <source>
        <dbReference type="ARBA" id="ARBA00023052"/>
    </source>
</evidence>
<evidence type="ECO:0000256" key="2">
    <source>
        <dbReference type="ARBA" id="ARBA00007812"/>
    </source>
</evidence>
<dbReference type="Gene3D" id="3.40.50.970">
    <property type="match status" value="1"/>
</dbReference>
<keyword evidence="5" id="KW-0460">Magnesium</keyword>
<keyword evidence="3" id="KW-0479">Metal-binding</keyword>
<organism evidence="9 10">
    <name type="scientific">Aureobasidium mustum</name>
    <dbReference type="NCBI Taxonomy" id="2773714"/>
    <lineage>
        <taxon>Eukaryota</taxon>
        <taxon>Fungi</taxon>
        <taxon>Dikarya</taxon>
        <taxon>Ascomycota</taxon>
        <taxon>Pezizomycotina</taxon>
        <taxon>Dothideomycetes</taxon>
        <taxon>Dothideomycetidae</taxon>
        <taxon>Dothideales</taxon>
        <taxon>Saccotheciaceae</taxon>
        <taxon>Aureobasidium</taxon>
    </lineage>
</organism>
<dbReference type="Proteomes" id="UP000714618">
    <property type="component" value="Unassembled WGS sequence"/>
</dbReference>
<dbReference type="PANTHER" id="PTHR43452:SF30">
    <property type="entry name" value="PYRUVATE DECARBOXYLASE ISOZYME 1-RELATED"/>
    <property type="match status" value="1"/>
</dbReference>
<keyword evidence="7" id="KW-0456">Lyase</keyword>
<reference evidence="9" key="1">
    <citation type="submission" date="2020-06" db="EMBL/GenBank/DDBJ databases">
        <authorList>
            <person name="Onetto C."/>
        </authorList>
    </citation>
    <scope>NUCLEOTIDE SEQUENCE</scope>
</reference>
<dbReference type="GO" id="GO:0004737">
    <property type="term" value="F:pyruvate decarboxylase activity"/>
    <property type="evidence" value="ECO:0007669"/>
    <property type="project" value="TreeGrafter"/>
</dbReference>
<dbReference type="GO" id="GO:0000949">
    <property type="term" value="P:aromatic amino acid family catabolic process to alcohol via Ehrlich pathway"/>
    <property type="evidence" value="ECO:0007669"/>
    <property type="project" value="TreeGrafter"/>
</dbReference>